<reference evidence="1" key="1">
    <citation type="journal article" date="2013" name="Genetics">
        <title>The draft genome and transcriptome of Panagrellus redivivus are shaped by the harsh demands of a free-living lifestyle.</title>
        <authorList>
            <person name="Srinivasan J."/>
            <person name="Dillman A.R."/>
            <person name="Macchietto M.G."/>
            <person name="Heikkinen L."/>
            <person name="Lakso M."/>
            <person name="Fracchia K.M."/>
            <person name="Antoshechkin I."/>
            <person name="Mortazavi A."/>
            <person name="Wong G."/>
            <person name="Sternberg P.W."/>
        </authorList>
    </citation>
    <scope>NUCLEOTIDE SEQUENCE [LARGE SCALE GENOMIC DNA]</scope>
    <source>
        <strain evidence="1">MT8872</strain>
    </source>
</reference>
<dbReference type="WBParaSite" id="Pan_g8815.t1">
    <property type="protein sequence ID" value="Pan_g8815.t1"/>
    <property type="gene ID" value="Pan_g8815"/>
</dbReference>
<reference evidence="2" key="2">
    <citation type="submission" date="2020-10" db="UniProtKB">
        <authorList>
            <consortium name="WormBaseParasite"/>
        </authorList>
    </citation>
    <scope>IDENTIFICATION</scope>
</reference>
<evidence type="ECO:0000313" key="2">
    <source>
        <dbReference type="WBParaSite" id="Pan_g8815.t1"/>
    </source>
</evidence>
<sequence length="245" mass="27409">MLLSSFFHADPCANMCDGIIAVILLLLRAHFDRAPSERADNSTRVNYASLSFRKWDPRSRARLHERASEQKERKTCKIGGKTTPRAPLLISMEFANVRSRLTRSFQPHSSTSPTMNRTRSPIVTRSQTKMDCPVALKCHRRGSKTVKELIASAKARAAAAAAENEYAVCRTRHPSHPLGPNICMRTETTPPPPASEPAAIRQPRTMKSCPQRRVCIQSPIQFLKQKIAARISEEINAAKELKKNV</sequence>
<dbReference type="Proteomes" id="UP000492821">
    <property type="component" value="Unassembled WGS sequence"/>
</dbReference>
<protein>
    <submittedName>
        <fullName evidence="2">Uncharacterized protein</fullName>
    </submittedName>
</protein>
<proteinExistence type="predicted"/>
<accession>A0A7E4WA88</accession>
<keyword evidence="1" id="KW-1185">Reference proteome</keyword>
<dbReference type="AlphaFoldDB" id="A0A7E4WA88"/>
<organism evidence="1 2">
    <name type="scientific">Panagrellus redivivus</name>
    <name type="common">Microworm</name>
    <dbReference type="NCBI Taxonomy" id="6233"/>
    <lineage>
        <taxon>Eukaryota</taxon>
        <taxon>Metazoa</taxon>
        <taxon>Ecdysozoa</taxon>
        <taxon>Nematoda</taxon>
        <taxon>Chromadorea</taxon>
        <taxon>Rhabditida</taxon>
        <taxon>Tylenchina</taxon>
        <taxon>Panagrolaimomorpha</taxon>
        <taxon>Panagrolaimoidea</taxon>
        <taxon>Panagrolaimidae</taxon>
        <taxon>Panagrellus</taxon>
    </lineage>
</organism>
<evidence type="ECO:0000313" key="1">
    <source>
        <dbReference type="Proteomes" id="UP000492821"/>
    </source>
</evidence>
<name>A0A7E4WA88_PANRE</name>